<name>A0A843X504_COLES</name>
<protein>
    <submittedName>
        <fullName evidence="2">Uncharacterized protein</fullName>
    </submittedName>
</protein>
<dbReference type="EMBL" id="NMUH01005389">
    <property type="protein sequence ID" value="MQM12644.1"/>
    <property type="molecule type" value="Genomic_DNA"/>
</dbReference>
<organism evidence="2 3">
    <name type="scientific">Colocasia esculenta</name>
    <name type="common">Wild taro</name>
    <name type="synonym">Arum esculentum</name>
    <dbReference type="NCBI Taxonomy" id="4460"/>
    <lineage>
        <taxon>Eukaryota</taxon>
        <taxon>Viridiplantae</taxon>
        <taxon>Streptophyta</taxon>
        <taxon>Embryophyta</taxon>
        <taxon>Tracheophyta</taxon>
        <taxon>Spermatophyta</taxon>
        <taxon>Magnoliopsida</taxon>
        <taxon>Liliopsida</taxon>
        <taxon>Araceae</taxon>
        <taxon>Aroideae</taxon>
        <taxon>Colocasieae</taxon>
        <taxon>Colocasia</taxon>
    </lineage>
</organism>
<accession>A0A843X504</accession>
<feature type="region of interest" description="Disordered" evidence="1">
    <location>
        <begin position="54"/>
        <end position="91"/>
    </location>
</feature>
<evidence type="ECO:0000313" key="3">
    <source>
        <dbReference type="Proteomes" id="UP000652761"/>
    </source>
</evidence>
<gene>
    <name evidence="2" type="ORF">Taro_045565</name>
</gene>
<reference evidence="2" key="1">
    <citation type="submission" date="2017-07" db="EMBL/GenBank/DDBJ databases">
        <title>Taro Niue Genome Assembly and Annotation.</title>
        <authorList>
            <person name="Atibalentja N."/>
            <person name="Keating K."/>
            <person name="Fields C.J."/>
        </authorList>
    </citation>
    <scope>NUCLEOTIDE SEQUENCE</scope>
    <source>
        <strain evidence="2">Niue_2</strain>
        <tissue evidence="2">Leaf</tissue>
    </source>
</reference>
<proteinExistence type="predicted"/>
<keyword evidence="3" id="KW-1185">Reference proteome</keyword>
<evidence type="ECO:0000256" key="1">
    <source>
        <dbReference type="SAM" id="MobiDB-lite"/>
    </source>
</evidence>
<dbReference type="Proteomes" id="UP000652761">
    <property type="component" value="Unassembled WGS sequence"/>
</dbReference>
<feature type="non-terminal residue" evidence="2">
    <location>
        <position position="252"/>
    </location>
</feature>
<sequence>MCNFTRMHKPSPPQGGLCVILHKPVLHWGLHAENKGRETSPEDLRERILERQTASSFAGTRERLASVGEEKSLRRGSPRESFAPLEAGGPNEGPAPLFIGARKARAGLAGGPPAWSGGGVPLPGLAGAHLAWSGGGAPRWSGGGCTPPGLAGVHPAGLARVHPAWSGGGAPRWSCGGAPSRVRRGVLLGRALPGLPVKAGWASLPWAFPRRAVGGFLGPVCLFTARATHAHKRAHVHSTSIQRAFFDRFSCV</sequence>
<feature type="compositionally biased region" description="Basic and acidic residues" evidence="1">
    <location>
        <begin position="60"/>
        <end position="73"/>
    </location>
</feature>
<dbReference type="AlphaFoldDB" id="A0A843X504"/>
<comment type="caution">
    <text evidence="2">The sequence shown here is derived from an EMBL/GenBank/DDBJ whole genome shotgun (WGS) entry which is preliminary data.</text>
</comment>
<evidence type="ECO:0000313" key="2">
    <source>
        <dbReference type="EMBL" id="MQM12644.1"/>
    </source>
</evidence>